<dbReference type="EMBL" id="JACHHY010000003">
    <property type="protein sequence ID" value="MBB5017419.1"/>
    <property type="molecule type" value="Genomic_DNA"/>
</dbReference>
<dbReference type="RefSeq" id="WP_184035178.1">
    <property type="nucleotide sequence ID" value="NZ_JACHHY010000003.1"/>
</dbReference>
<dbReference type="AlphaFoldDB" id="A0A840MJS2"/>
<dbReference type="Pfam" id="PF06995">
    <property type="entry name" value="Phage_P2_GpU"/>
    <property type="match status" value="1"/>
</dbReference>
<reference evidence="1 2" key="1">
    <citation type="submission" date="2020-08" db="EMBL/GenBank/DDBJ databases">
        <title>Genomic Encyclopedia of Type Strains, Phase IV (KMG-IV): sequencing the most valuable type-strain genomes for metagenomic binning, comparative biology and taxonomic classification.</title>
        <authorList>
            <person name="Goeker M."/>
        </authorList>
    </citation>
    <scope>NUCLEOTIDE SEQUENCE [LARGE SCALE GENOMIC DNA]</scope>
    <source>
        <strain evidence="1 2">DSM 27165</strain>
    </source>
</reference>
<comment type="caution">
    <text evidence="1">The sequence shown here is derived from an EMBL/GenBank/DDBJ whole genome shotgun (WGS) entry which is preliminary data.</text>
</comment>
<evidence type="ECO:0000313" key="2">
    <source>
        <dbReference type="Proteomes" id="UP000575898"/>
    </source>
</evidence>
<evidence type="ECO:0000313" key="1">
    <source>
        <dbReference type="EMBL" id="MBB5017419.1"/>
    </source>
</evidence>
<protein>
    <submittedName>
        <fullName evidence="1">Phage protein U</fullName>
    </submittedName>
</protein>
<dbReference type="InterPro" id="IPR009734">
    <property type="entry name" value="Myoviridae_GpU"/>
</dbReference>
<dbReference type="Proteomes" id="UP000575898">
    <property type="component" value="Unassembled WGS sequence"/>
</dbReference>
<accession>A0A840MJS2</accession>
<keyword evidence="2" id="KW-1185">Reference proteome</keyword>
<name>A0A840MJS2_9PROT</name>
<proteinExistence type="predicted"/>
<gene>
    <name evidence="1" type="ORF">HNQ59_000683</name>
</gene>
<organism evidence="1 2">
    <name type="scientific">Chitinivorax tropicus</name>
    <dbReference type="NCBI Taxonomy" id="714531"/>
    <lineage>
        <taxon>Bacteria</taxon>
        <taxon>Pseudomonadati</taxon>
        <taxon>Pseudomonadota</taxon>
        <taxon>Betaproteobacteria</taxon>
        <taxon>Chitinivorax</taxon>
    </lineage>
</organism>
<sequence>MSDKIFAVLGDIPFNLLALNSGLESQFAVDYAEHALIAGKPRLQFVGQKLDEWHIGLEFHASFCEPDAELAKLKAAMAERKALSLVLSNGDVKGYFVISELRVTSKHSYGNGASVSLEANVTLREFVGDKQTRPPTPAVQPALPPVTAQIAPVAALQAKEQAAKLAANVEARSPIRDTVRKVVGFAYQAHAAIKTAQGTVQMLKKLKGNPRTILAELPGVLTGLNQAAGPLEKMIPGLEGLSGGLEKATKMAQWAKKTDGILQNIRKDKANLPEHLAELSQTLAPLGDWSPQVGEAVTTGLGEAAVMARMVNETGAVLKKLRGNPAQVLDNLPAVMAELQRVSGPIQRWSPALQQGLAGGMKDIATMAADCKTMLDEARKVQETVRNAKSALQAFKITKEQLETMPPTDIEARVNEQLDYLLNQLDAGMSAMDRAAGAKARLAATIMTRSL</sequence>